<evidence type="ECO:0000313" key="4">
    <source>
        <dbReference type="Proteomes" id="UP000026962"/>
    </source>
</evidence>
<dbReference type="EnsemblPlants" id="OPUNC12G02640.1">
    <property type="protein sequence ID" value="OPUNC12G02640.1"/>
    <property type="gene ID" value="OPUNC12G02640"/>
</dbReference>
<dbReference type="HOGENOM" id="CLU_029234_1_0_1"/>
<dbReference type="PANTHER" id="PTHR35701">
    <property type="entry name" value="OS11G0148400 PROTEIN"/>
    <property type="match status" value="1"/>
</dbReference>
<evidence type="ECO:0000259" key="2">
    <source>
        <dbReference type="Pfam" id="PF25999"/>
    </source>
</evidence>
<dbReference type="Pfam" id="PF25999">
    <property type="entry name" value="SYNRG_C"/>
    <property type="match status" value="1"/>
</dbReference>
<dbReference type="AlphaFoldDB" id="A0A0E0MJL2"/>
<dbReference type="STRING" id="4537.A0A0E0MJL2"/>
<organism evidence="3">
    <name type="scientific">Oryza punctata</name>
    <name type="common">Red rice</name>
    <dbReference type="NCBI Taxonomy" id="4537"/>
    <lineage>
        <taxon>Eukaryota</taxon>
        <taxon>Viridiplantae</taxon>
        <taxon>Streptophyta</taxon>
        <taxon>Embryophyta</taxon>
        <taxon>Tracheophyta</taxon>
        <taxon>Spermatophyta</taxon>
        <taxon>Magnoliopsida</taxon>
        <taxon>Liliopsida</taxon>
        <taxon>Poales</taxon>
        <taxon>Poaceae</taxon>
        <taxon>BOP clade</taxon>
        <taxon>Oryzoideae</taxon>
        <taxon>Oryzeae</taxon>
        <taxon>Oryzinae</taxon>
        <taxon>Oryza</taxon>
    </lineage>
</organism>
<dbReference type="eggNOG" id="ENOG502QRFB">
    <property type="taxonomic scope" value="Eukaryota"/>
</dbReference>
<name>A0A0E0MJL2_ORYPU</name>
<dbReference type="Gramene" id="OPUNC12G02640.1">
    <property type="protein sequence ID" value="OPUNC12G02640.1"/>
    <property type="gene ID" value="OPUNC12G02640"/>
</dbReference>
<reference evidence="3" key="2">
    <citation type="submission" date="2018-05" db="EMBL/GenBank/DDBJ databases">
        <title>OpunRS2 (Oryza punctata Reference Sequence Version 2).</title>
        <authorList>
            <person name="Zhang J."/>
            <person name="Kudrna D."/>
            <person name="Lee S."/>
            <person name="Talag J."/>
            <person name="Welchert J."/>
            <person name="Wing R.A."/>
        </authorList>
    </citation>
    <scope>NUCLEOTIDE SEQUENCE [LARGE SCALE GENOMIC DNA]</scope>
</reference>
<sequence length="608" mass="66895">MDAVAFPPPPATFLDDDLDFGDFTFSSPAPPAAAAAFDDDWGDFVATSPLGSSPDDAPAPAPPTATAKSPAWEKPRGPLPLSLFGADEDDEGPAEPPPTATATEPHAASNGSKPADLKDLIAGLYGSQPLSSPVVDEAGEAEMVPVVEDGDEFGDDGWEFKAAPSSDGGRVIGDGIEDIPKSMGSDQEDWSLFTGVDENLNHVQTTKHIETRESTGQSVNAFSCSSPNNTAILDLYKATEMIDTVHMTQSSSESVQSSSDMFSNNEMNSSFETDENHSIESASHRALIDFYHKLREETLTIIFRFNKDFKEVQKSSMLSNENRVVSVIEREIQEICEKLQDSSLPEGLCVEERATKDVCISELLDSAKEVHLKDFEEEYHLTEKIPMALQDMSLAVELYKHSVSTLHTMEQASKEEQCDYVCAWYSMLWFCAQELKHGVVLWQESCQSNVCNIVISQGVQFFIALGEIYRVAQVLNLSMQSFKPWVLADPGMLSKMLVCWNGCKNAWTNGLETALRMVVERNNLDALIAEVLLESIVDINEIEVASLRCSLPKSKTTCRLTLLPTNLAPGMEVVIWDGDHYFVKVANLWANRISSDPPQFSHSCHLNK</sequence>
<proteinExistence type="predicted"/>
<evidence type="ECO:0000256" key="1">
    <source>
        <dbReference type="SAM" id="MobiDB-lite"/>
    </source>
</evidence>
<dbReference type="Proteomes" id="UP000026962">
    <property type="component" value="Chromosome 12"/>
</dbReference>
<dbReference type="PANTHER" id="PTHR35701:SF1">
    <property type="entry name" value="OS11G0148400 PROTEIN"/>
    <property type="match status" value="1"/>
</dbReference>
<feature type="region of interest" description="Disordered" evidence="1">
    <location>
        <begin position="26"/>
        <end position="115"/>
    </location>
</feature>
<keyword evidence="4" id="KW-1185">Reference proteome</keyword>
<reference evidence="3" key="1">
    <citation type="submission" date="2015-04" db="UniProtKB">
        <authorList>
            <consortium name="EnsemblPlants"/>
        </authorList>
    </citation>
    <scope>IDENTIFICATION</scope>
</reference>
<evidence type="ECO:0000313" key="3">
    <source>
        <dbReference type="EnsemblPlants" id="OPUNC12G02640.1"/>
    </source>
</evidence>
<protein>
    <recommendedName>
        <fullName evidence="2">Synergin gamma C-terminal domain-containing protein</fullName>
    </recommendedName>
</protein>
<accession>A0A0E0MJL2</accession>
<dbReference type="InterPro" id="IPR059024">
    <property type="entry name" value="SYNRG_C"/>
</dbReference>
<dbReference type="OMA" id="NCHEMFG"/>
<feature type="domain" description="Synergin gamma C-terminal" evidence="2">
    <location>
        <begin position="413"/>
        <end position="599"/>
    </location>
</feature>